<feature type="compositionally biased region" description="Polar residues" evidence="1">
    <location>
        <begin position="956"/>
        <end position="967"/>
    </location>
</feature>
<feature type="region of interest" description="Disordered" evidence="1">
    <location>
        <begin position="743"/>
        <end position="823"/>
    </location>
</feature>
<feature type="compositionally biased region" description="Polar residues" evidence="1">
    <location>
        <begin position="340"/>
        <end position="352"/>
    </location>
</feature>
<accession>W1P4I3</accession>
<dbReference type="HOGENOM" id="CLU_289758_0_0_1"/>
<feature type="compositionally biased region" description="Basic and acidic residues" evidence="1">
    <location>
        <begin position="96"/>
        <end position="108"/>
    </location>
</feature>
<reference evidence="4" key="1">
    <citation type="journal article" date="2013" name="Science">
        <title>The Amborella genome and the evolution of flowering plants.</title>
        <authorList>
            <consortium name="Amborella Genome Project"/>
        </authorList>
    </citation>
    <scope>NUCLEOTIDE SEQUENCE [LARGE SCALE GENOMIC DNA]</scope>
</reference>
<feature type="compositionally biased region" description="Basic and acidic residues" evidence="1">
    <location>
        <begin position="710"/>
        <end position="721"/>
    </location>
</feature>
<dbReference type="PANTHER" id="PTHR35746">
    <property type="entry name" value="PENTATRICOPEPTIDE REPEAT (PPR) SUPERFAMILY PROTEIN"/>
    <property type="match status" value="1"/>
</dbReference>
<protein>
    <recommendedName>
        <fullName evidence="2">C2H2-type domain-containing protein</fullName>
    </recommendedName>
</protein>
<feature type="compositionally biased region" description="Polar residues" evidence="1">
    <location>
        <begin position="995"/>
        <end position="1018"/>
    </location>
</feature>
<feature type="compositionally biased region" description="Low complexity" evidence="1">
    <location>
        <begin position="120"/>
        <end position="129"/>
    </location>
</feature>
<dbReference type="PROSITE" id="PS00028">
    <property type="entry name" value="ZINC_FINGER_C2H2_1"/>
    <property type="match status" value="1"/>
</dbReference>
<feature type="compositionally biased region" description="Polar residues" evidence="1">
    <location>
        <begin position="864"/>
        <end position="877"/>
    </location>
</feature>
<evidence type="ECO:0000313" key="3">
    <source>
        <dbReference type="EMBL" id="ERN02564.1"/>
    </source>
</evidence>
<feature type="region of interest" description="Disordered" evidence="1">
    <location>
        <begin position="338"/>
        <end position="393"/>
    </location>
</feature>
<dbReference type="STRING" id="13333.W1P4I3"/>
<feature type="compositionally biased region" description="Basic and acidic residues" evidence="1">
    <location>
        <begin position="245"/>
        <end position="255"/>
    </location>
</feature>
<feature type="compositionally biased region" description="Basic and acidic residues" evidence="1">
    <location>
        <begin position="463"/>
        <end position="486"/>
    </location>
</feature>
<evidence type="ECO:0000259" key="2">
    <source>
        <dbReference type="PROSITE" id="PS00028"/>
    </source>
</evidence>
<feature type="domain" description="C2H2-type" evidence="2">
    <location>
        <begin position="61"/>
        <end position="81"/>
    </location>
</feature>
<feature type="region of interest" description="Disordered" evidence="1">
    <location>
        <begin position="96"/>
        <end position="171"/>
    </location>
</feature>
<dbReference type="InterPro" id="IPR013087">
    <property type="entry name" value="Znf_C2H2_type"/>
</dbReference>
<feature type="region of interest" description="Disordered" evidence="1">
    <location>
        <begin position="458"/>
        <end position="599"/>
    </location>
</feature>
<dbReference type="OMA" id="KHAYEIN"/>
<evidence type="ECO:0000313" key="4">
    <source>
        <dbReference type="Proteomes" id="UP000017836"/>
    </source>
</evidence>
<feature type="region of interest" description="Disordered" evidence="1">
    <location>
        <begin position="697"/>
        <end position="721"/>
    </location>
</feature>
<dbReference type="EMBL" id="KI394524">
    <property type="protein sequence ID" value="ERN02564.1"/>
    <property type="molecule type" value="Genomic_DNA"/>
</dbReference>
<dbReference type="Proteomes" id="UP000017836">
    <property type="component" value="Unassembled WGS sequence"/>
</dbReference>
<organism evidence="3 4">
    <name type="scientific">Amborella trichopoda</name>
    <dbReference type="NCBI Taxonomy" id="13333"/>
    <lineage>
        <taxon>Eukaryota</taxon>
        <taxon>Viridiplantae</taxon>
        <taxon>Streptophyta</taxon>
        <taxon>Embryophyta</taxon>
        <taxon>Tracheophyta</taxon>
        <taxon>Spermatophyta</taxon>
        <taxon>Magnoliopsida</taxon>
        <taxon>Amborellales</taxon>
        <taxon>Amborellaceae</taxon>
        <taxon>Amborella</taxon>
    </lineage>
</organism>
<evidence type="ECO:0000256" key="1">
    <source>
        <dbReference type="SAM" id="MobiDB-lite"/>
    </source>
</evidence>
<feature type="region of interest" description="Disordered" evidence="1">
    <location>
        <begin position="944"/>
        <end position="1019"/>
    </location>
</feature>
<feature type="region of interest" description="Disordered" evidence="1">
    <location>
        <begin position="863"/>
        <end position="923"/>
    </location>
</feature>
<dbReference type="eggNOG" id="KOG4197">
    <property type="taxonomic scope" value="Eukaryota"/>
</dbReference>
<feature type="compositionally biased region" description="Basic and acidic residues" evidence="1">
    <location>
        <begin position="909"/>
        <end position="923"/>
    </location>
</feature>
<gene>
    <name evidence="3" type="ORF">AMTR_s00087p00057840</name>
</gene>
<proteinExistence type="predicted"/>
<feature type="region of interest" description="Disordered" evidence="1">
    <location>
        <begin position="230"/>
        <end position="255"/>
    </location>
</feature>
<keyword evidence="4" id="KW-1185">Reference proteome</keyword>
<name>W1P4I3_AMBTC</name>
<dbReference type="PANTHER" id="PTHR35746:SF1">
    <property type="entry name" value="PENTATRICOPEPTIDE REPEAT (PPR) SUPERFAMILY PROTEIN"/>
    <property type="match status" value="1"/>
</dbReference>
<feature type="compositionally biased region" description="Polar residues" evidence="1">
    <location>
        <begin position="1067"/>
        <end position="1090"/>
    </location>
</feature>
<feature type="region of interest" description="Disordered" evidence="1">
    <location>
        <begin position="1059"/>
        <end position="1090"/>
    </location>
</feature>
<feature type="region of interest" description="Disordered" evidence="1">
    <location>
        <begin position="1136"/>
        <end position="1178"/>
    </location>
</feature>
<feature type="compositionally biased region" description="Basic and acidic residues" evidence="1">
    <location>
        <begin position="130"/>
        <end position="161"/>
    </location>
</feature>
<sequence>MVIEKARRTLGEILEEFGLLRKFEERSGVFSFQVEIDMEANKHKTSYHHPPGQDKNDIWVCHKCGWTYPNPHPSAKHRRNHKKHCGKIEGFKLIDSDDKSHTNLSDKEASDEDHEPQEAPKPAAAASLSDDLKDLKDAGSEGLSNEKDVNSEVKREGINKTEEEESTDAVAEFTRTVTSLVPATSSAVGSEHGSVMESLGHDSGVVSESSPLITDKMVNSGGLFPPDETMQHCEESTSKTNGTEIKNETVASDKGEIRELLLSSEDDPKDPLDSIGASEQVEMDHNASGIGAIPSMSGLACILESDHRQVKVLGDSEPRTLHFEESHVVEAHSIHVPLGQNESIHNNLSQKPDASESKTEQLDSFEDSFPEQRDESPVAEAAENSRISPNCPSKILDVGSAPLTESTDMDGNVMESIGVAATIDSYVESDSVRNLSAMEILAEKHAYEINSNSCEVYGSSEVTDSKDSISSSPEEKNSDALDKPSLDSDSGSVVAQVDEKKSEELEGLLVSGAETITKTGDHLRGSPDAEMAEVISSTHEKGSHQSLSQGNKFMESLDQGHGGAKGKEADESNEGSTSSSGDQGEILQTDKESTLDQSAKICESNSIQARDKALLDSEVDDGLDTHSKVTSAESILSAISPLGEKDNVSRNAVAVDGLESSTSVSDEVNVSTGRNPEVAVADPSAVDLMEVPCLDSGASFSSTKELSEEEISRKTSQESHSEVIAVNDPVFSVTLAVEGKATESDSVGLAGTHAQISREGQKSSAAAMVTDSSGPVADETEVTAPSLSKDVDDAEVTAPSLSKDVDDAEVTAPSLSKDLDSEVDDGLETHSKITSAESILSAISPLGEKYNVSGNSVAVDGLESSASVSDKVNVSTERNPEDAVSDSSAVDLMVGPRLDNGESISSTKELSEISKKASQESHSEVIAVNNPVCSVTLAVEGKATESDRVGLAGTHAQVSREGQNSSAAAMVKDSSGPVAGEAEVTAPSLSKDVSLDSTSQTDSLEGQWGSVSEPSTQDIPIEKEAAASNVSDAKANLKVAQGNPNTTYVFDAPSFMTLVEPGRGNDDPTTTAEIQPTKPQGSQDSQAGWFPSLTQVVKDSEGRKKNEEIIAKVTNWSTSKSHTPLRSLLNEANMEIKNKSPPPQDQPDMHVETAPSEMGKNPPASENKANEVWNSPARMPVDSLKIEKRKPRGKPSWVPFVCCSSVN</sequence>
<dbReference type="Gramene" id="ERN02564">
    <property type="protein sequence ID" value="ERN02564"/>
    <property type="gene ID" value="AMTR_s00087p00057840"/>
</dbReference>
<dbReference type="AlphaFoldDB" id="W1P4I3"/>